<evidence type="ECO:0000259" key="7">
    <source>
        <dbReference type="PROSITE" id="PS51034"/>
    </source>
</evidence>
<dbReference type="OMA" id="WNDEDEC"/>
<feature type="transmembrane region" description="Helical" evidence="5">
    <location>
        <begin position="997"/>
        <end position="1022"/>
    </location>
</feature>
<protein>
    <recommendedName>
        <fullName evidence="10">Uromodulin-like 1</fullName>
    </recommendedName>
</protein>
<dbReference type="AlphaFoldDB" id="A0A8C4DN65"/>
<dbReference type="Ensembl" id="ENSDLAT00005007181.2">
    <property type="protein sequence ID" value="ENSDLAP00005006630.2"/>
    <property type="gene ID" value="ENSDLAG00005003415.2"/>
</dbReference>
<keyword evidence="3" id="KW-1015">Disulfide bond</keyword>
<keyword evidence="1 4" id="KW-0245">EGF-like domain</keyword>
<dbReference type="SMART" id="SM00241">
    <property type="entry name" value="ZP"/>
    <property type="match status" value="1"/>
</dbReference>
<dbReference type="Gene3D" id="2.60.40.3210">
    <property type="entry name" value="Zona pellucida, ZP-N domain"/>
    <property type="match status" value="1"/>
</dbReference>
<organism evidence="8 9">
    <name type="scientific">Dicentrarchus labrax</name>
    <name type="common">European seabass</name>
    <name type="synonym">Morone labrax</name>
    <dbReference type="NCBI Taxonomy" id="13489"/>
    <lineage>
        <taxon>Eukaryota</taxon>
        <taxon>Metazoa</taxon>
        <taxon>Chordata</taxon>
        <taxon>Craniata</taxon>
        <taxon>Vertebrata</taxon>
        <taxon>Euteleostomi</taxon>
        <taxon>Actinopterygii</taxon>
        <taxon>Neopterygii</taxon>
        <taxon>Teleostei</taxon>
        <taxon>Neoteleostei</taxon>
        <taxon>Acanthomorphata</taxon>
        <taxon>Eupercaria</taxon>
        <taxon>Moronidae</taxon>
        <taxon>Dicentrarchus</taxon>
    </lineage>
</organism>
<evidence type="ECO:0000256" key="3">
    <source>
        <dbReference type="ARBA" id="ARBA00023157"/>
    </source>
</evidence>
<dbReference type="RefSeq" id="XP_051249141.1">
    <property type="nucleotide sequence ID" value="XM_051393181.1"/>
</dbReference>
<evidence type="ECO:0008006" key="10">
    <source>
        <dbReference type="Google" id="ProtNLM"/>
    </source>
</evidence>
<evidence type="ECO:0000256" key="1">
    <source>
        <dbReference type="ARBA" id="ARBA00022536"/>
    </source>
</evidence>
<dbReference type="PROSITE" id="PS00010">
    <property type="entry name" value="ASX_HYDROXYL"/>
    <property type="match status" value="1"/>
</dbReference>
<dbReference type="InterPro" id="IPR000152">
    <property type="entry name" value="EGF-type_Asp/Asn_hydroxyl_site"/>
</dbReference>
<keyword evidence="5" id="KW-0812">Transmembrane</keyword>
<dbReference type="PANTHER" id="PTHR14002:SF60">
    <property type="entry name" value="ZP DOMAIN-CONTAINING PROTEIN"/>
    <property type="match status" value="1"/>
</dbReference>
<sequence length="1031" mass="114986">MLSLAGITKKRNSLELSFIFFILVPHTISLGYCDDISFSICWMSKDDALERQNGNLWLNGTALKSIRKVGKVTSLAVSPAVENKLTLQYGDSALTWTVRINPYTKFTQVRGRQKPVQQPTIATESFLELMNPTEVFACESGTLFFHQDENFFLAVGHTIRLPVKLGSRSPSMLLVSWVGKLPAVGSSHTTALYHSKLGSYNTLSMDTTTNNHYRFTSLDSCRPYVACVEIAGTHSFTCLSSITDPDIPKDFEVTFWNSSSISLAWNYPENRKFSLFLLTAFYLNGTDHVIKEVPLWHKKDNLLFILSGLQPCTRVKFGLQAVCQAGMEYSKMVLNDGNTVHSSIEALCQTSFGPNNYTLSWQVRNTSSIATFRVYHEGVLQGTTLITKYTVRGLLPCQQYQATVEALCGDGVLMSAKTVTAHTGPHGVSELRYRSNDSTALWMPSTTHHPAMAFLYVLSLENGTTLQKSRVTDTELHLPGLEEGKTYALDVWEECDGQWESEHSHVCFEAANSSLEFFVRAVGHALDQELEFEISSMGLTMIVPWSLPEDLQDDVSEPRATMGKIFKDRLQELLKDFDQPARIELDTVEPADEPDRTEILFMSFDASNTEEDVPLPVEDQLDYIRSLNTTNITVKDGVIHWDGPDLCASSSQTPCPRNSLCINTLGSYTCVCQHGYYDVSSVFEPPVASHPVCDEKGLFSQCLGKLVTGGIAKPYLTALVGGKVDVKLNDGRCAVDERGMFYFFRASRKASECGTERRVNKTHIEFQNTLTVTLTKEQTISRRDLKVVLKCVYPRHYVRNTQVSVDVAWLSSLSLVEFSSSLQLGLSMTLFTDSSYTHSHRDAIALELEDTLFFQVALQTNNSLASDVLLQVESCWATESTDPQDTVQGVLLQDGCPVDPTFHWLSVNGREQRSRFSIQMFTMPKGLPIYIHCLANICGHDEDCAKNCPSQQRSKRSVSQMDQRRKQAAVVSAGPLVVNKRGESGVPPSYWTEHMTMISIVAGSVGFLGLTVLSVSATKAIMTYYEQLRRQ</sequence>
<feature type="domain" description="EGF-like" evidence="6">
    <location>
        <begin position="643"/>
        <end position="682"/>
    </location>
</feature>
<dbReference type="InterPro" id="IPR036116">
    <property type="entry name" value="FN3_sf"/>
</dbReference>
<gene>
    <name evidence="8" type="primary">LOC127359275</name>
</gene>
<reference evidence="8" key="2">
    <citation type="submission" date="2025-09" db="UniProtKB">
        <authorList>
            <consortium name="Ensembl"/>
        </authorList>
    </citation>
    <scope>IDENTIFICATION</scope>
</reference>
<dbReference type="InterPro" id="IPR055355">
    <property type="entry name" value="ZP-C"/>
</dbReference>
<dbReference type="Pfam" id="PF07645">
    <property type="entry name" value="EGF_CA"/>
    <property type="match status" value="1"/>
</dbReference>
<dbReference type="SMART" id="SM00179">
    <property type="entry name" value="EGF_CA"/>
    <property type="match status" value="1"/>
</dbReference>
<dbReference type="InterPro" id="IPR001507">
    <property type="entry name" value="ZP_dom"/>
</dbReference>
<accession>A0A8C4DN65</accession>
<dbReference type="SUPFAM" id="SSF57196">
    <property type="entry name" value="EGF/Laminin"/>
    <property type="match status" value="1"/>
</dbReference>
<keyword evidence="5" id="KW-1133">Transmembrane helix</keyword>
<dbReference type="Gene3D" id="2.10.25.10">
    <property type="entry name" value="Laminin"/>
    <property type="match status" value="1"/>
</dbReference>
<reference evidence="8" key="1">
    <citation type="submission" date="2025-08" db="UniProtKB">
        <authorList>
            <consortium name="Ensembl"/>
        </authorList>
    </citation>
    <scope>IDENTIFICATION</scope>
</reference>
<dbReference type="InterPro" id="IPR013783">
    <property type="entry name" value="Ig-like_fold"/>
</dbReference>
<evidence type="ECO:0000259" key="6">
    <source>
        <dbReference type="PROSITE" id="PS50026"/>
    </source>
</evidence>
<dbReference type="CDD" id="cd00054">
    <property type="entry name" value="EGF_CA"/>
    <property type="match status" value="1"/>
</dbReference>
<dbReference type="SMART" id="SM00060">
    <property type="entry name" value="FN3"/>
    <property type="match status" value="3"/>
</dbReference>
<evidence type="ECO:0000313" key="8">
    <source>
        <dbReference type="Ensembl" id="ENSDLAP00005006630.2"/>
    </source>
</evidence>
<dbReference type="Gene3D" id="2.60.40.10">
    <property type="entry name" value="Immunoglobulins"/>
    <property type="match status" value="2"/>
</dbReference>
<dbReference type="InterPro" id="IPR049883">
    <property type="entry name" value="NOTCH1_EGF-like"/>
</dbReference>
<keyword evidence="5" id="KW-0472">Membrane</keyword>
<keyword evidence="2" id="KW-0732">Signal</keyword>
<dbReference type="PROSITE" id="PS51034">
    <property type="entry name" value="ZP_2"/>
    <property type="match status" value="1"/>
</dbReference>
<dbReference type="CDD" id="cd00063">
    <property type="entry name" value="FN3"/>
    <property type="match status" value="1"/>
</dbReference>
<dbReference type="GO" id="GO:0005509">
    <property type="term" value="F:calcium ion binding"/>
    <property type="evidence" value="ECO:0007669"/>
    <property type="project" value="InterPro"/>
</dbReference>
<dbReference type="InterPro" id="IPR003961">
    <property type="entry name" value="FN3_dom"/>
</dbReference>
<evidence type="ECO:0000256" key="5">
    <source>
        <dbReference type="SAM" id="Phobius"/>
    </source>
</evidence>
<name>A0A8C4DN65_DICLA</name>
<dbReference type="SUPFAM" id="SSF49265">
    <property type="entry name" value="Fibronectin type III"/>
    <property type="match status" value="2"/>
</dbReference>
<dbReference type="SMART" id="SM00181">
    <property type="entry name" value="EGF"/>
    <property type="match status" value="1"/>
</dbReference>
<keyword evidence="9" id="KW-1185">Reference proteome</keyword>
<dbReference type="InterPro" id="IPR042235">
    <property type="entry name" value="ZP-C_dom"/>
</dbReference>
<proteinExistence type="predicted"/>
<dbReference type="Gene3D" id="2.60.40.4100">
    <property type="entry name" value="Zona pellucida, ZP-C domain"/>
    <property type="match status" value="1"/>
</dbReference>
<comment type="caution">
    <text evidence="4">Lacks conserved residue(s) required for the propagation of feature annotation.</text>
</comment>
<dbReference type="Proteomes" id="UP000694389">
    <property type="component" value="Unassembled WGS sequence"/>
</dbReference>
<dbReference type="GeneTree" id="ENSGT00940000163632"/>
<dbReference type="InterPro" id="IPR000742">
    <property type="entry name" value="EGF"/>
</dbReference>
<dbReference type="InterPro" id="IPR001881">
    <property type="entry name" value="EGF-like_Ca-bd_dom"/>
</dbReference>
<evidence type="ECO:0000256" key="4">
    <source>
        <dbReference type="PROSITE-ProRule" id="PRU00076"/>
    </source>
</evidence>
<dbReference type="PANTHER" id="PTHR14002">
    <property type="entry name" value="ENDOGLIN/TGF-BETA RECEPTOR TYPE III"/>
    <property type="match status" value="1"/>
</dbReference>
<dbReference type="OrthoDB" id="9987373at2759"/>
<dbReference type="Pfam" id="PF00100">
    <property type="entry name" value="Zona_pellucida"/>
    <property type="match status" value="1"/>
</dbReference>
<feature type="domain" description="ZP" evidence="7">
    <location>
        <begin position="701"/>
        <end position="955"/>
    </location>
</feature>
<evidence type="ECO:0000313" key="9">
    <source>
        <dbReference type="Proteomes" id="UP000694389"/>
    </source>
</evidence>
<evidence type="ECO:0000256" key="2">
    <source>
        <dbReference type="ARBA" id="ARBA00022729"/>
    </source>
</evidence>
<dbReference type="GeneID" id="127359275"/>
<dbReference type="PROSITE" id="PS50026">
    <property type="entry name" value="EGF_3"/>
    <property type="match status" value="1"/>
</dbReference>